<evidence type="ECO:0000256" key="2">
    <source>
        <dbReference type="ARBA" id="ARBA00022723"/>
    </source>
</evidence>
<evidence type="ECO:0000313" key="6">
    <source>
        <dbReference type="EMBL" id="CAI9936796.1"/>
    </source>
</evidence>
<sequence>MPLEVRTFPTGLMMANCYLLIDEQTKHTAIVDPGDSNERLAGIIKDLNLIPTMILITHAHFDHIFGCGYFKSLYPSLKIYCHKLDFNLWTTNPTVALRFGFNTPDDFQDQPDLELQSEINIGNSKLKVLNTPGHTKGSVVFICEEQKFALTGDTLFAEGIGRTDTEGGSYRDMNESIQLLEKVLGDDYIVYPGHDQEEKSGIALEFAKECF</sequence>
<accession>A0AA86QQH6</accession>
<dbReference type="Gene3D" id="3.60.15.10">
    <property type="entry name" value="Ribonuclease Z/Hydroxyacylglutathione hydrolase-like"/>
    <property type="match status" value="1"/>
</dbReference>
<keyword evidence="10" id="KW-1185">Reference proteome</keyword>
<keyword evidence="3 7" id="KW-0378">Hydrolase</keyword>
<evidence type="ECO:0000313" key="10">
    <source>
        <dbReference type="Proteomes" id="UP001642409"/>
    </source>
</evidence>
<dbReference type="PANTHER" id="PTHR46233">
    <property type="entry name" value="HYDROXYACYLGLUTATHIONE HYDROLASE GLOC"/>
    <property type="match status" value="1"/>
</dbReference>
<dbReference type="Proteomes" id="UP001642409">
    <property type="component" value="Unassembled WGS sequence"/>
</dbReference>
<comment type="caution">
    <text evidence="7">The sequence shown here is derived from an EMBL/GenBank/DDBJ whole genome shotgun (WGS) entry which is preliminary data.</text>
</comment>
<dbReference type="SMART" id="SM00849">
    <property type="entry name" value="Lactamase_B"/>
    <property type="match status" value="1"/>
</dbReference>
<dbReference type="InterPro" id="IPR036866">
    <property type="entry name" value="RibonucZ/Hydroxyglut_hydro"/>
</dbReference>
<dbReference type="EMBL" id="CATOUU010000924">
    <property type="protein sequence ID" value="CAI9959841.1"/>
    <property type="molecule type" value="Genomic_DNA"/>
</dbReference>
<dbReference type="InterPro" id="IPR051453">
    <property type="entry name" value="MBL_Glyoxalase_II"/>
</dbReference>
<dbReference type="PANTHER" id="PTHR46233:SF3">
    <property type="entry name" value="HYDROXYACYLGLUTATHIONE HYDROLASE GLOC"/>
    <property type="match status" value="1"/>
</dbReference>
<gene>
    <name evidence="6" type="ORF">HINF_LOCUS24441</name>
    <name evidence="8" type="ORF">HINF_LOCUS30117</name>
    <name evidence="9" type="ORF">HINF_LOCUS38481</name>
    <name evidence="7" type="ORF">HINF_LOCUS47486</name>
</gene>
<evidence type="ECO:0000256" key="1">
    <source>
        <dbReference type="ARBA" id="ARBA00001947"/>
    </source>
</evidence>
<evidence type="ECO:0000259" key="5">
    <source>
        <dbReference type="SMART" id="SM00849"/>
    </source>
</evidence>
<dbReference type="AlphaFoldDB" id="A0AA86QQH6"/>
<reference evidence="8 10" key="2">
    <citation type="submission" date="2024-07" db="EMBL/GenBank/DDBJ databases">
        <authorList>
            <person name="Akdeniz Z."/>
        </authorList>
    </citation>
    <scope>NUCLEOTIDE SEQUENCE [LARGE SCALE GENOMIC DNA]</scope>
</reference>
<comment type="cofactor">
    <cofactor evidence="1">
        <name>Zn(2+)</name>
        <dbReference type="ChEBI" id="CHEBI:29105"/>
    </cofactor>
</comment>
<dbReference type="EMBL" id="CAXDID020000146">
    <property type="protein sequence ID" value="CAL6040739.1"/>
    <property type="molecule type" value="Genomic_DNA"/>
</dbReference>
<protein>
    <submittedName>
        <fullName evidence="7">Hydroxyacylglutathione hydrolase</fullName>
    </submittedName>
    <submittedName>
        <fullName evidence="8">Hydroxyacylglutathione_hydrolase</fullName>
    </submittedName>
</protein>
<dbReference type="Pfam" id="PF00753">
    <property type="entry name" value="Lactamase_B"/>
    <property type="match status" value="1"/>
</dbReference>
<dbReference type="SUPFAM" id="SSF56281">
    <property type="entry name" value="Metallo-hydrolase/oxidoreductase"/>
    <property type="match status" value="1"/>
</dbReference>
<evidence type="ECO:0000256" key="3">
    <source>
        <dbReference type="ARBA" id="ARBA00022801"/>
    </source>
</evidence>
<keyword evidence="2" id="KW-0479">Metal-binding</keyword>
<dbReference type="EMBL" id="CATOUU010000642">
    <property type="protein sequence ID" value="CAI9936796.1"/>
    <property type="molecule type" value="Genomic_DNA"/>
</dbReference>
<feature type="domain" description="Metallo-beta-lactamase" evidence="5">
    <location>
        <begin position="14"/>
        <end position="194"/>
    </location>
</feature>
<evidence type="ECO:0000256" key="4">
    <source>
        <dbReference type="ARBA" id="ARBA00022833"/>
    </source>
</evidence>
<organism evidence="7">
    <name type="scientific">Hexamita inflata</name>
    <dbReference type="NCBI Taxonomy" id="28002"/>
    <lineage>
        <taxon>Eukaryota</taxon>
        <taxon>Metamonada</taxon>
        <taxon>Diplomonadida</taxon>
        <taxon>Hexamitidae</taxon>
        <taxon>Hexamitinae</taxon>
        <taxon>Hexamita</taxon>
    </lineage>
</organism>
<keyword evidence="4" id="KW-0862">Zinc</keyword>
<name>A0AA86QQH6_9EUKA</name>
<evidence type="ECO:0000313" key="7">
    <source>
        <dbReference type="EMBL" id="CAI9959841.1"/>
    </source>
</evidence>
<proteinExistence type="predicted"/>
<reference evidence="7" key="1">
    <citation type="submission" date="2023-06" db="EMBL/GenBank/DDBJ databases">
        <authorList>
            <person name="Kurt Z."/>
        </authorList>
    </citation>
    <scope>NUCLEOTIDE SEQUENCE</scope>
</reference>
<dbReference type="CDD" id="cd06262">
    <property type="entry name" value="metallo-hydrolase-like_MBL-fold"/>
    <property type="match status" value="1"/>
</dbReference>
<dbReference type="GO" id="GO:0046872">
    <property type="term" value="F:metal ion binding"/>
    <property type="evidence" value="ECO:0007669"/>
    <property type="project" value="UniProtKB-KW"/>
</dbReference>
<evidence type="ECO:0000313" key="8">
    <source>
        <dbReference type="EMBL" id="CAL6025279.1"/>
    </source>
</evidence>
<dbReference type="GO" id="GO:0016787">
    <property type="term" value="F:hydrolase activity"/>
    <property type="evidence" value="ECO:0007669"/>
    <property type="project" value="UniProtKB-KW"/>
</dbReference>
<dbReference type="InterPro" id="IPR001279">
    <property type="entry name" value="Metallo-B-lactamas"/>
</dbReference>
<evidence type="ECO:0000313" key="9">
    <source>
        <dbReference type="EMBL" id="CAL6040739.1"/>
    </source>
</evidence>
<dbReference type="EMBL" id="CAXDID020000098">
    <property type="protein sequence ID" value="CAL6025279.1"/>
    <property type="molecule type" value="Genomic_DNA"/>
</dbReference>